<feature type="transmembrane region" description="Helical" evidence="2">
    <location>
        <begin position="394"/>
        <end position="413"/>
    </location>
</feature>
<evidence type="ECO:0000256" key="1">
    <source>
        <dbReference type="SAM" id="MobiDB-lite"/>
    </source>
</evidence>
<dbReference type="AlphaFoldDB" id="A0A7S3B786"/>
<feature type="transmembrane region" description="Helical" evidence="2">
    <location>
        <begin position="73"/>
        <end position="96"/>
    </location>
</feature>
<keyword evidence="2" id="KW-0472">Membrane</keyword>
<organism evidence="3">
    <name type="scientific">Prasinoderma singulare</name>
    <dbReference type="NCBI Taxonomy" id="676789"/>
    <lineage>
        <taxon>Eukaryota</taxon>
        <taxon>Viridiplantae</taxon>
        <taxon>Prasinodermophyta</taxon>
        <taxon>Prasinodermophyceae</taxon>
        <taxon>Prasinodermales</taxon>
        <taxon>Prasinodermaceae</taxon>
        <taxon>Prasinoderma</taxon>
    </lineage>
</organism>
<feature type="compositionally biased region" description="Gly residues" evidence="1">
    <location>
        <begin position="171"/>
        <end position="192"/>
    </location>
</feature>
<keyword evidence="2" id="KW-1133">Transmembrane helix</keyword>
<feature type="region of interest" description="Disordered" evidence="1">
    <location>
        <begin position="307"/>
        <end position="341"/>
    </location>
</feature>
<name>A0A7S3B786_9VIRI</name>
<feature type="transmembrane region" description="Helical" evidence="2">
    <location>
        <begin position="42"/>
        <end position="61"/>
    </location>
</feature>
<dbReference type="EMBL" id="HBHY01001709">
    <property type="protein sequence ID" value="CAE0126459.1"/>
    <property type="molecule type" value="Transcribed_RNA"/>
</dbReference>
<sequence>MKEGTGSALFAALGGTLMGTYPMFIKTRAVLAARPAPTAFQLYKSSTVFVAGAAFVAARLARGAAPGYSFTRWGVVSAFCWVPSGLCTIISVPRIGMSLQNALSSGTTAVLSFLAFWLVFGEQMKVHSCGRGCTFYLAPLYLTICVVGMCGMVFSRDIAARLFPGAAGGSNSGGGTGGGGAPSGGRGDGTGLSEGTQLLDAAQGGSHAQGAPPGDGGRGTGAWLTGVLVAILGGVFASMQYAVVTLGRKWNEDAAGCYGKDTPDCPPRVAERFDDEGSWNFSFGCGAMVAALSLYLLTPLASAVAGSGGGSGSAAGVKRQASDEGDPEANTSGAQGGDGGDGDARLECCGGASIWPSLHWKVLRTAGVAAGTFWVGGNFLNTIAVSEGGQSTTMALYVSTQLVASGLWGILWYGEGGSFHAKGVWSMSAVFTLIAVVLLGLEKQ</sequence>
<protein>
    <submittedName>
        <fullName evidence="3">Uncharacterized protein</fullName>
    </submittedName>
</protein>
<keyword evidence="2" id="KW-0812">Transmembrane</keyword>
<accession>A0A7S3B786</accession>
<feature type="transmembrane region" description="Helical" evidence="2">
    <location>
        <begin position="133"/>
        <end position="154"/>
    </location>
</feature>
<feature type="transmembrane region" description="Helical" evidence="2">
    <location>
        <begin position="419"/>
        <end position="441"/>
    </location>
</feature>
<reference evidence="3" key="1">
    <citation type="submission" date="2021-01" db="EMBL/GenBank/DDBJ databases">
        <authorList>
            <person name="Corre E."/>
            <person name="Pelletier E."/>
            <person name="Niang G."/>
            <person name="Scheremetjew M."/>
            <person name="Finn R."/>
            <person name="Kale V."/>
            <person name="Holt S."/>
            <person name="Cochrane G."/>
            <person name="Meng A."/>
            <person name="Brown T."/>
            <person name="Cohen L."/>
        </authorList>
    </citation>
    <scope>NUCLEOTIDE SEQUENCE</scope>
    <source>
        <strain evidence="3">RCC927</strain>
    </source>
</reference>
<feature type="region of interest" description="Disordered" evidence="1">
    <location>
        <begin position="171"/>
        <end position="195"/>
    </location>
</feature>
<feature type="transmembrane region" description="Helical" evidence="2">
    <location>
        <begin position="222"/>
        <end position="244"/>
    </location>
</feature>
<feature type="transmembrane region" description="Helical" evidence="2">
    <location>
        <begin position="102"/>
        <end position="121"/>
    </location>
</feature>
<evidence type="ECO:0000256" key="2">
    <source>
        <dbReference type="SAM" id="Phobius"/>
    </source>
</evidence>
<gene>
    <name evidence="3" type="ORF">PSIN1315_LOCUS1062</name>
</gene>
<proteinExistence type="predicted"/>
<evidence type="ECO:0000313" key="3">
    <source>
        <dbReference type="EMBL" id="CAE0126459.1"/>
    </source>
</evidence>